<feature type="binding site" evidence="14 15">
    <location>
        <position position="141"/>
    </location>
    <ligand>
        <name>a divalent metal cation</name>
        <dbReference type="ChEBI" id="CHEBI:60240"/>
    </ligand>
</feature>
<dbReference type="InterPro" id="IPR036397">
    <property type="entry name" value="RNaseH_sf"/>
</dbReference>
<dbReference type="InterPro" id="IPR001352">
    <property type="entry name" value="RNase_HII/HIII"/>
</dbReference>
<dbReference type="InterPro" id="IPR012337">
    <property type="entry name" value="RNaseH-like_sf"/>
</dbReference>
<gene>
    <name evidence="14" type="primary">rnhB</name>
    <name evidence="18" type="ORF">N1028_00865</name>
</gene>
<feature type="domain" description="RNase H type-2" evidence="17">
    <location>
        <begin position="35"/>
        <end position="237"/>
    </location>
</feature>
<evidence type="ECO:0000256" key="13">
    <source>
        <dbReference type="ARBA" id="ARBA00023211"/>
    </source>
</evidence>
<proteinExistence type="inferred from homology"/>
<dbReference type="PANTHER" id="PTHR10954">
    <property type="entry name" value="RIBONUCLEASE H2 SUBUNIT A"/>
    <property type="match status" value="1"/>
</dbReference>
<evidence type="ECO:0000256" key="7">
    <source>
        <dbReference type="ARBA" id="ARBA00019179"/>
    </source>
</evidence>
<evidence type="ECO:0000256" key="3">
    <source>
        <dbReference type="ARBA" id="ARBA00004065"/>
    </source>
</evidence>
<keyword evidence="19" id="KW-1185">Reference proteome</keyword>
<organism evidence="18 19">
    <name type="scientific">Herbiconiux oxytropis</name>
    <dbReference type="NCBI Taxonomy" id="2970915"/>
    <lineage>
        <taxon>Bacteria</taxon>
        <taxon>Bacillati</taxon>
        <taxon>Actinomycetota</taxon>
        <taxon>Actinomycetes</taxon>
        <taxon>Micrococcales</taxon>
        <taxon>Microbacteriaceae</taxon>
        <taxon>Herbiconiux</taxon>
    </lineage>
</organism>
<evidence type="ECO:0000256" key="5">
    <source>
        <dbReference type="ARBA" id="ARBA00007383"/>
    </source>
</evidence>
<comment type="subcellular location">
    <subcellularLocation>
        <location evidence="4 14">Cytoplasm</location>
    </subcellularLocation>
</comment>
<dbReference type="GO" id="GO:0004523">
    <property type="term" value="F:RNA-DNA hybrid ribonuclease activity"/>
    <property type="evidence" value="ECO:0007669"/>
    <property type="project" value="UniProtKB-UniRule"/>
</dbReference>
<dbReference type="EMBL" id="JANLCK010000001">
    <property type="protein sequence ID" value="MCS5724438.1"/>
    <property type="molecule type" value="Genomic_DNA"/>
</dbReference>
<dbReference type="InterPro" id="IPR024567">
    <property type="entry name" value="RNase_HII/HIII_dom"/>
</dbReference>
<dbReference type="GO" id="GO:0003723">
    <property type="term" value="F:RNA binding"/>
    <property type="evidence" value="ECO:0007669"/>
    <property type="project" value="UniProtKB-UniRule"/>
</dbReference>
<evidence type="ECO:0000256" key="1">
    <source>
        <dbReference type="ARBA" id="ARBA00000077"/>
    </source>
</evidence>
<dbReference type="GO" id="GO:0043137">
    <property type="term" value="P:DNA replication, removal of RNA primer"/>
    <property type="evidence" value="ECO:0007669"/>
    <property type="project" value="TreeGrafter"/>
</dbReference>
<evidence type="ECO:0000313" key="19">
    <source>
        <dbReference type="Proteomes" id="UP001165587"/>
    </source>
</evidence>
<dbReference type="Pfam" id="PF01351">
    <property type="entry name" value="RNase_HII"/>
    <property type="match status" value="1"/>
</dbReference>
<protein>
    <recommendedName>
        <fullName evidence="7 14">Ribonuclease HII</fullName>
        <shortName evidence="14">RNase HII</shortName>
        <ecNumber evidence="6 14">3.1.26.4</ecNumber>
    </recommendedName>
</protein>
<comment type="function">
    <text evidence="3 14 16">Endonuclease that specifically degrades the RNA of RNA-DNA hybrids.</text>
</comment>
<evidence type="ECO:0000256" key="15">
    <source>
        <dbReference type="PROSITE-ProRule" id="PRU01319"/>
    </source>
</evidence>
<evidence type="ECO:0000256" key="14">
    <source>
        <dbReference type="HAMAP-Rule" id="MF_00052"/>
    </source>
</evidence>
<dbReference type="CDD" id="cd07182">
    <property type="entry name" value="RNase_HII_bacteria_HII_like"/>
    <property type="match status" value="1"/>
</dbReference>
<dbReference type="PROSITE" id="PS51975">
    <property type="entry name" value="RNASE_H_2"/>
    <property type="match status" value="1"/>
</dbReference>
<evidence type="ECO:0000256" key="9">
    <source>
        <dbReference type="ARBA" id="ARBA00022722"/>
    </source>
</evidence>
<accession>A0AA41XDF3</accession>
<comment type="catalytic activity">
    <reaction evidence="1 14 15 16">
        <text>Endonucleolytic cleavage to 5'-phosphomonoester.</text>
        <dbReference type="EC" id="3.1.26.4"/>
    </reaction>
</comment>
<evidence type="ECO:0000256" key="10">
    <source>
        <dbReference type="ARBA" id="ARBA00022723"/>
    </source>
</evidence>
<dbReference type="SUPFAM" id="SSF53098">
    <property type="entry name" value="Ribonuclease H-like"/>
    <property type="match status" value="1"/>
</dbReference>
<keyword evidence="11 14" id="KW-0255">Endonuclease</keyword>
<evidence type="ECO:0000256" key="16">
    <source>
        <dbReference type="RuleBase" id="RU003515"/>
    </source>
</evidence>
<dbReference type="InterPro" id="IPR022898">
    <property type="entry name" value="RNase_HII"/>
</dbReference>
<dbReference type="AlphaFoldDB" id="A0AA41XDF3"/>
<dbReference type="GO" id="GO:0006298">
    <property type="term" value="P:mismatch repair"/>
    <property type="evidence" value="ECO:0007669"/>
    <property type="project" value="TreeGrafter"/>
</dbReference>
<sequence length="241" mass="25369">MAVADPTLRLERALVRAGAAGAAAGSPDAVAAHSGFVIGCDEVGRGALAGPVAVGLCVIDVRRTRSVPKGLRDSKMLSEPRREELAPIAASWGVAHAVGYASADEIDRIGISACLGLAGKRALTELHAVGVDVMAATIILDGHFDWLTPALSTPLTIRTQIKADRDCASVAAASVISKVARDRLMIEHDSIHPPYGWARNKGYASEEHRDALLERGATDLHRRTWLTKLFGDPSRAEGSAA</sequence>
<dbReference type="GO" id="GO:0032299">
    <property type="term" value="C:ribonuclease H2 complex"/>
    <property type="evidence" value="ECO:0007669"/>
    <property type="project" value="TreeGrafter"/>
</dbReference>
<dbReference type="Gene3D" id="3.30.420.10">
    <property type="entry name" value="Ribonuclease H-like superfamily/Ribonuclease H"/>
    <property type="match status" value="1"/>
</dbReference>
<comment type="caution">
    <text evidence="18">The sequence shown here is derived from an EMBL/GenBank/DDBJ whole genome shotgun (WGS) entry which is preliminary data.</text>
</comment>
<dbReference type="Proteomes" id="UP001165587">
    <property type="component" value="Unassembled WGS sequence"/>
</dbReference>
<dbReference type="GO" id="GO:0030145">
    <property type="term" value="F:manganese ion binding"/>
    <property type="evidence" value="ECO:0007669"/>
    <property type="project" value="UniProtKB-UniRule"/>
</dbReference>
<dbReference type="NCBIfam" id="NF000595">
    <property type="entry name" value="PRK00015.1-3"/>
    <property type="match status" value="1"/>
</dbReference>
<keyword evidence="12 14" id="KW-0378">Hydrolase</keyword>
<dbReference type="EC" id="3.1.26.4" evidence="6 14"/>
<comment type="cofactor">
    <cofactor evidence="2">
        <name>Mg(2+)</name>
        <dbReference type="ChEBI" id="CHEBI:18420"/>
    </cofactor>
</comment>
<dbReference type="HAMAP" id="MF_00052_B">
    <property type="entry name" value="RNase_HII_B"/>
    <property type="match status" value="1"/>
</dbReference>
<keyword evidence="8 14" id="KW-0963">Cytoplasm</keyword>
<keyword evidence="13 14" id="KW-0464">Manganese</keyword>
<evidence type="ECO:0000256" key="8">
    <source>
        <dbReference type="ARBA" id="ARBA00022490"/>
    </source>
</evidence>
<evidence type="ECO:0000256" key="12">
    <source>
        <dbReference type="ARBA" id="ARBA00022801"/>
    </source>
</evidence>
<evidence type="ECO:0000259" key="17">
    <source>
        <dbReference type="PROSITE" id="PS51975"/>
    </source>
</evidence>
<comment type="similarity">
    <text evidence="5 14 16">Belongs to the RNase HII family.</text>
</comment>
<dbReference type="GO" id="GO:0005737">
    <property type="term" value="C:cytoplasm"/>
    <property type="evidence" value="ECO:0007669"/>
    <property type="project" value="UniProtKB-SubCell"/>
</dbReference>
<evidence type="ECO:0000256" key="4">
    <source>
        <dbReference type="ARBA" id="ARBA00004496"/>
    </source>
</evidence>
<feature type="binding site" evidence="14 15">
    <location>
        <position position="42"/>
    </location>
    <ligand>
        <name>a divalent metal cation</name>
        <dbReference type="ChEBI" id="CHEBI:60240"/>
    </ligand>
</feature>
<evidence type="ECO:0000256" key="11">
    <source>
        <dbReference type="ARBA" id="ARBA00022759"/>
    </source>
</evidence>
<feature type="binding site" evidence="14 15">
    <location>
        <position position="41"/>
    </location>
    <ligand>
        <name>a divalent metal cation</name>
        <dbReference type="ChEBI" id="CHEBI:60240"/>
    </ligand>
</feature>
<keyword evidence="9 14" id="KW-0540">Nuclease</keyword>
<evidence type="ECO:0000256" key="6">
    <source>
        <dbReference type="ARBA" id="ARBA00012180"/>
    </source>
</evidence>
<keyword evidence="10 14" id="KW-0479">Metal-binding</keyword>
<dbReference type="RefSeq" id="WP_259524855.1">
    <property type="nucleotide sequence ID" value="NZ_JANLCK010000001.1"/>
</dbReference>
<reference evidence="18" key="1">
    <citation type="submission" date="2022-08" db="EMBL/GenBank/DDBJ databases">
        <authorList>
            <person name="Deng Y."/>
            <person name="Han X.-F."/>
            <person name="Zhang Y.-Q."/>
        </authorList>
    </citation>
    <scope>NUCLEOTIDE SEQUENCE</scope>
    <source>
        <strain evidence="18">CPCC 203407</strain>
    </source>
</reference>
<evidence type="ECO:0000256" key="2">
    <source>
        <dbReference type="ARBA" id="ARBA00001946"/>
    </source>
</evidence>
<evidence type="ECO:0000313" key="18">
    <source>
        <dbReference type="EMBL" id="MCS5724438.1"/>
    </source>
</evidence>
<name>A0AA41XDF3_9MICO</name>
<dbReference type="PANTHER" id="PTHR10954:SF18">
    <property type="entry name" value="RIBONUCLEASE HII"/>
    <property type="match status" value="1"/>
</dbReference>
<comment type="cofactor">
    <cofactor evidence="14 15">
        <name>Mn(2+)</name>
        <dbReference type="ChEBI" id="CHEBI:29035"/>
    </cofactor>
    <cofactor evidence="14 15">
        <name>Mg(2+)</name>
        <dbReference type="ChEBI" id="CHEBI:18420"/>
    </cofactor>
    <text evidence="14 15">Manganese or magnesium. Binds 1 divalent metal ion per monomer in the absence of substrate. May bind a second metal ion after substrate binding.</text>
</comment>